<gene>
    <name evidence="1" type="ORF">HPB49_009690</name>
</gene>
<proteinExistence type="predicted"/>
<dbReference type="EMBL" id="CM023472">
    <property type="protein sequence ID" value="KAH7959262.1"/>
    <property type="molecule type" value="Genomic_DNA"/>
</dbReference>
<comment type="caution">
    <text evidence="1">The sequence shown here is derived from an EMBL/GenBank/DDBJ whole genome shotgun (WGS) entry which is preliminary data.</text>
</comment>
<evidence type="ECO:0000313" key="1">
    <source>
        <dbReference type="EMBL" id="KAH7959262.1"/>
    </source>
</evidence>
<accession>A0ACB8D3W2</accession>
<keyword evidence="2" id="KW-1185">Reference proteome</keyword>
<protein>
    <submittedName>
        <fullName evidence="1">Uncharacterized protein</fullName>
    </submittedName>
</protein>
<sequence length="166" mass="18529">MALRLVLTGLTLAPMLSRLYKDYARITWTVNGHLLKNLIDRSTLSTVKNDVSVKVSKIAINQLERLPSDNDKFVFECTALSTRHLHEQRPVRSSRGLVQRPCDYSEQCVFAQLNGVCTDRLICHCALEFVRPLDGKTCEKLQTTAGNISDSSARPSANDTLLEPLA</sequence>
<evidence type="ECO:0000313" key="2">
    <source>
        <dbReference type="Proteomes" id="UP000821865"/>
    </source>
</evidence>
<name>A0ACB8D3W2_DERSI</name>
<reference evidence="1" key="1">
    <citation type="submission" date="2020-05" db="EMBL/GenBank/DDBJ databases">
        <title>Large-scale comparative analyses of tick genomes elucidate their genetic diversity and vector capacities.</title>
        <authorList>
            <person name="Jia N."/>
            <person name="Wang J."/>
            <person name="Shi W."/>
            <person name="Du L."/>
            <person name="Sun Y."/>
            <person name="Zhan W."/>
            <person name="Jiang J."/>
            <person name="Wang Q."/>
            <person name="Zhang B."/>
            <person name="Ji P."/>
            <person name="Sakyi L.B."/>
            <person name="Cui X."/>
            <person name="Yuan T."/>
            <person name="Jiang B."/>
            <person name="Yang W."/>
            <person name="Lam T.T.-Y."/>
            <person name="Chang Q."/>
            <person name="Ding S."/>
            <person name="Wang X."/>
            <person name="Zhu J."/>
            <person name="Ruan X."/>
            <person name="Zhao L."/>
            <person name="Wei J."/>
            <person name="Que T."/>
            <person name="Du C."/>
            <person name="Cheng J."/>
            <person name="Dai P."/>
            <person name="Han X."/>
            <person name="Huang E."/>
            <person name="Gao Y."/>
            <person name="Liu J."/>
            <person name="Shao H."/>
            <person name="Ye R."/>
            <person name="Li L."/>
            <person name="Wei W."/>
            <person name="Wang X."/>
            <person name="Wang C."/>
            <person name="Yang T."/>
            <person name="Huo Q."/>
            <person name="Li W."/>
            <person name="Guo W."/>
            <person name="Chen H."/>
            <person name="Zhou L."/>
            <person name="Ni X."/>
            <person name="Tian J."/>
            <person name="Zhou Y."/>
            <person name="Sheng Y."/>
            <person name="Liu T."/>
            <person name="Pan Y."/>
            <person name="Xia L."/>
            <person name="Li J."/>
            <person name="Zhao F."/>
            <person name="Cao W."/>
        </authorList>
    </citation>
    <scope>NUCLEOTIDE SEQUENCE</scope>
    <source>
        <strain evidence="1">Dsil-2018</strain>
    </source>
</reference>
<dbReference type="Proteomes" id="UP000821865">
    <property type="component" value="Chromosome 3"/>
</dbReference>
<organism evidence="1 2">
    <name type="scientific">Dermacentor silvarum</name>
    <name type="common">Tick</name>
    <dbReference type="NCBI Taxonomy" id="543639"/>
    <lineage>
        <taxon>Eukaryota</taxon>
        <taxon>Metazoa</taxon>
        <taxon>Ecdysozoa</taxon>
        <taxon>Arthropoda</taxon>
        <taxon>Chelicerata</taxon>
        <taxon>Arachnida</taxon>
        <taxon>Acari</taxon>
        <taxon>Parasitiformes</taxon>
        <taxon>Ixodida</taxon>
        <taxon>Ixodoidea</taxon>
        <taxon>Ixodidae</taxon>
        <taxon>Rhipicephalinae</taxon>
        <taxon>Dermacentor</taxon>
    </lineage>
</organism>